<dbReference type="SMART" id="SM00900">
    <property type="entry name" value="FMN_bind"/>
    <property type="match status" value="2"/>
</dbReference>
<dbReference type="Gene3D" id="3.90.1010.20">
    <property type="match status" value="2"/>
</dbReference>
<dbReference type="GO" id="GO:0009055">
    <property type="term" value="F:electron transfer activity"/>
    <property type="evidence" value="ECO:0007669"/>
    <property type="project" value="InterPro"/>
</dbReference>
<feature type="compositionally biased region" description="Polar residues" evidence="6">
    <location>
        <begin position="407"/>
        <end position="441"/>
    </location>
</feature>
<evidence type="ECO:0000256" key="1">
    <source>
        <dbReference type="ARBA" id="ARBA00022448"/>
    </source>
</evidence>
<evidence type="ECO:0000256" key="5">
    <source>
        <dbReference type="ARBA" id="ARBA00022982"/>
    </source>
</evidence>
<dbReference type="GO" id="GO:0005886">
    <property type="term" value="C:plasma membrane"/>
    <property type="evidence" value="ECO:0007669"/>
    <property type="project" value="InterPro"/>
</dbReference>
<dbReference type="GO" id="GO:0022900">
    <property type="term" value="P:electron transport chain"/>
    <property type="evidence" value="ECO:0007669"/>
    <property type="project" value="InterPro"/>
</dbReference>
<reference evidence="8" key="1">
    <citation type="submission" date="2020-10" db="EMBL/GenBank/DDBJ databases">
        <authorList>
            <person name="Gilroy R."/>
        </authorList>
    </citation>
    <scope>NUCLEOTIDE SEQUENCE</scope>
    <source>
        <strain evidence="8">ChiSjej3B21-11622</strain>
    </source>
</reference>
<evidence type="ECO:0000256" key="2">
    <source>
        <dbReference type="ARBA" id="ARBA00022553"/>
    </source>
</evidence>
<gene>
    <name evidence="8" type="ORF">IAB26_06460</name>
</gene>
<dbReference type="AlphaFoldDB" id="A0A9D1D081"/>
<organism evidence="8 9">
    <name type="scientific">Candidatus Limivivens merdigallinarum</name>
    <dbReference type="NCBI Taxonomy" id="2840859"/>
    <lineage>
        <taxon>Bacteria</taxon>
        <taxon>Bacillati</taxon>
        <taxon>Bacillota</taxon>
        <taxon>Clostridia</taxon>
        <taxon>Lachnospirales</taxon>
        <taxon>Lachnospiraceae</taxon>
        <taxon>Lachnospiraceae incertae sedis</taxon>
        <taxon>Candidatus Limivivens</taxon>
    </lineage>
</organism>
<evidence type="ECO:0000313" key="8">
    <source>
        <dbReference type="EMBL" id="HIQ96186.1"/>
    </source>
</evidence>
<comment type="caution">
    <text evidence="8">The sequence shown here is derived from an EMBL/GenBank/DDBJ whole genome shotgun (WGS) entry which is preliminary data.</text>
</comment>
<evidence type="ECO:0000259" key="7">
    <source>
        <dbReference type="SMART" id="SM00900"/>
    </source>
</evidence>
<sequence length="471" mass="48946">MKNKELRGILALVIVTALSFGVIAGSRALSQDIAGGGTAEESAVLEEYDVSGADGIESASQTENGYEVTVRTKGYAGDIVLQVAFEQDGQTIQSVKVLEQNETETLGAKIAEPEFLEQFVGATAPVFLPGMSLSLDGMEDTSSESPETSADLDALEDAVLSDGTYEAKTSAPDSNGFTEEMTMTVKDGKITSVNWDAVTEDGSKKSIMSENGEYTMTEDGLTWKEQSEALANALIENQSLGFLTTNEEGKTDAVSGVSISVGSFISLAQQCMEQAAGISSNPVALTDGTYEAKASAPDSNGFTEQLSLTVENGAVTAVVWDAIAEDGSKKSILSENGEYTMTEDGPTWKEQSEALAKALIENQSLDFLTTDDQGKTDAVSGVSISVNSFITLASDCLNQAAGIPNGDASSETASGDAASTNLDSGSNASEETTAEASQDGTQVDAVSGATISSTAAVTGINQAYEFLQTVR</sequence>
<proteinExistence type="predicted"/>
<feature type="domain" description="FMN-binding" evidence="7">
    <location>
        <begin position="74"/>
        <end position="275"/>
    </location>
</feature>
<evidence type="ECO:0000313" key="9">
    <source>
        <dbReference type="Proteomes" id="UP000886886"/>
    </source>
</evidence>
<dbReference type="InterPro" id="IPR007329">
    <property type="entry name" value="FMN-bd"/>
</dbReference>
<feature type="region of interest" description="Disordered" evidence="6">
    <location>
        <begin position="405"/>
        <end position="441"/>
    </location>
</feature>
<evidence type="ECO:0000256" key="3">
    <source>
        <dbReference type="ARBA" id="ARBA00022630"/>
    </source>
</evidence>
<dbReference type="PANTHER" id="PTHR36118:SF1">
    <property type="entry name" value="ION-TRANSLOCATING OXIDOREDUCTASE COMPLEX SUBUNIT G"/>
    <property type="match status" value="1"/>
</dbReference>
<name>A0A9D1D081_9FIRM</name>
<dbReference type="GO" id="GO:0010181">
    <property type="term" value="F:FMN binding"/>
    <property type="evidence" value="ECO:0007669"/>
    <property type="project" value="InterPro"/>
</dbReference>
<dbReference type="EMBL" id="DVFT01000094">
    <property type="protein sequence ID" value="HIQ96186.1"/>
    <property type="molecule type" value="Genomic_DNA"/>
</dbReference>
<evidence type="ECO:0000256" key="6">
    <source>
        <dbReference type="SAM" id="MobiDB-lite"/>
    </source>
</evidence>
<feature type="domain" description="FMN-binding" evidence="7">
    <location>
        <begin position="301"/>
        <end position="467"/>
    </location>
</feature>
<keyword evidence="3" id="KW-0285">Flavoprotein</keyword>
<keyword evidence="2" id="KW-0597">Phosphoprotein</keyword>
<reference evidence="8" key="2">
    <citation type="journal article" date="2021" name="PeerJ">
        <title>Extensive microbial diversity within the chicken gut microbiome revealed by metagenomics and culture.</title>
        <authorList>
            <person name="Gilroy R."/>
            <person name="Ravi A."/>
            <person name="Getino M."/>
            <person name="Pursley I."/>
            <person name="Horton D.L."/>
            <person name="Alikhan N.F."/>
            <person name="Baker D."/>
            <person name="Gharbi K."/>
            <person name="Hall N."/>
            <person name="Watson M."/>
            <person name="Adriaenssens E.M."/>
            <person name="Foster-Nyarko E."/>
            <person name="Jarju S."/>
            <person name="Secka A."/>
            <person name="Antonio M."/>
            <person name="Oren A."/>
            <person name="Chaudhuri R.R."/>
            <person name="La Ragione R."/>
            <person name="Hildebrand F."/>
            <person name="Pallen M.J."/>
        </authorList>
    </citation>
    <scope>NUCLEOTIDE SEQUENCE</scope>
    <source>
        <strain evidence="8">ChiSjej3B21-11622</strain>
    </source>
</reference>
<dbReference type="Proteomes" id="UP000886886">
    <property type="component" value="Unassembled WGS sequence"/>
</dbReference>
<dbReference type="InterPro" id="IPR010209">
    <property type="entry name" value="Ion_transpt_RnfG/RsxG"/>
</dbReference>
<dbReference type="PANTHER" id="PTHR36118">
    <property type="entry name" value="ION-TRANSLOCATING OXIDOREDUCTASE COMPLEX SUBUNIT G"/>
    <property type="match status" value="1"/>
</dbReference>
<keyword evidence="1" id="KW-0813">Transport</keyword>
<protein>
    <submittedName>
        <fullName evidence="8">FMN-binding protein</fullName>
    </submittedName>
</protein>
<keyword evidence="5" id="KW-0249">Electron transport</keyword>
<evidence type="ECO:0000256" key="4">
    <source>
        <dbReference type="ARBA" id="ARBA00022643"/>
    </source>
</evidence>
<accession>A0A9D1D081</accession>
<dbReference type="Pfam" id="PF04205">
    <property type="entry name" value="FMN_bind"/>
    <property type="match status" value="2"/>
</dbReference>
<keyword evidence="4" id="KW-0288">FMN</keyword>